<proteinExistence type="predicted"/>
<reference evidence="1 2" key="1">
    <citation type="journal article" date="2021" name="Appl. Environ. Microbiol.">
        <title>Genetic linkage and physical mapping for an oyster mushroom Pleurotus cornucopiae and QTL analysis for the trait cap color.</title>
        <authorList>
            <person name="Zhang Y."/>
            <person name="Gao W."/>
            <person name="Sonnenberg A."/>
            <person name="Chen Q."/>
            <person name="Zhang J."/>
            <person name="Huang C."/>
        </authorList>
    </citation>
    <scope>NUCLEOTIDE SEQUENCE [LARGE SCALE GENOMIC DNA]</scope>
    <source>
        <strain evidence="1">CCMSSC00406</strain>
    </source>
</reference>
<name>A0ACB7J4I8_PLECO</name>
<dbReference type="Proteomes" id="UP000824881">
    <property type="component" value="Unassembled WGS sequence"/>
</dbReference>
<sequence>MERQTRPEAMNASPHHSKVKVTLTMGNPLYVAGGYVSGKMEMECRADKGLGIGTMMVELTAVQELTSRDHSATSTFLRSRRLFQGPGLPPSNAVQAHPLPGDPPLPPHYHQARRGLTTFLFRIPLPSSSPASISFGSGIARVKYEAKASVQVAWKGEKTLVIDKKELDVVESFEQDFGRSEPEGVVVGENGKIFVQGRVVGGVLISGESGCVELQVKNHSSKKNTGLTITLSRHLLLLGAGPGEKPPLQLSDTLTVIPYRGQEYIIPPGAEGVASLVFDVPKSAKSVKGGSREDDDGRTSEALFEVRCIVGVKLNMGLGSKDINLDIPVTVAHSAALPALPDPTLYPGNPYTYTPPEQPPFVPSNVPPQVPYVDPHTPYGYPVQLPMSPPIPAYIEQGHVWLPPLAPPASYNQAYNHYPPFYPVTGSAMPPYVVASPAPLHVPYVIPTRPSSAGARMASQVVTSGLPITSNQNPVLHPLDNSAEHYAGPEEGKGERASRITQHLRLSSRNRSVSPTSHRFPLPPSAIVENIIPEVPPASVPGPQRQPQMQTLANLPPLPATDTHAPSLSPPDVSKVVYSPRPLLSPKHSFSIDPITKNSVSRSERVEALEKMAEAVNEETKDLSSDIPKPATAELDSLDAPSSNLNVVNKSLPTPPARSLKKHSFFSPLSASRPPVDQLFVAPVSDTLSPPDPVPSEQTPPTPTLTAVHPNARPKSNHGLLSLSGPNESESGLDALERRLLAAVGTRKIESNARPDVRTVLPITIPPANTKAEPLNDSAISSLTLADHGGDLGGDTGLDHDDWDDRTHKAAKSSLSGDDRDRDRDGDTNRGPEGGARGRGSGSSKAKSDSGRTRDGGKKKVRNTESNKRKAAKGRVAAWLGAIEPTAPPEQSPTDGTPLDGDQSSGPFDSGEVLVKQDAAPPVAIAKEEATEGNAQESQAPDDVSSAPNPRSSGFVPIGTFKRDTFRRYATGRGGPVVNPAAEEAEGIANMWSSKGDDTLKSKPFALRANPPMAMQSIRTDKDVSPPSASSVKDGVAMKHRLTFRAHYPNPPNLTSSNSAHRLPVYPPQPLDPEVKYDVRSARGGRGGKVTAVAAIWAAGAFKKADSPPPDKPVVAPKPKKVTPAPFVTKRPAARAPPLITSKPPLLLSAARKKSPSSAASSDGSTAAARTDSTVDNKAKHVTKSSSVPAMVSSSLAIPMLSSTASLARPVTKAKTPIKPPPTLFETSAPRVSAPHQGLPARAPSGTKTDLAFGQARLRDLIRKYQGQST</sequence>
<dbReference type="EMBL" id="WQMT02000003">
    <property type="protein sequence ID" value="KAG9225155.1"/>
    <property type="molecule type" value="Genomic_DNA"/>
</dbReference>
<accession>A0ACB7J4I8</accession>
<comment type="caution">
    <text evidence="1">The sequence shown here is derived from an EMBL/GenBank/DDBJ whole genome shotgun (WGS) entry which is preliminary data.</text>
</comment>
<evidence type="ECO:0000313" key="2">
    <source>
        <dbReference type="Proteomes" id="UP000824881"/>
    </source>
</evidence>
<gene>
    <name evidence="1" type="ORF">CCMSSC00406_0007434</name>
</gene>
<keyword evidence="2" id="KW-1185">Reference proteome</keyword>
<protein>
    <submittedName>
        <fullName evidence="1">Uncharacterized protein</fullName>
    </submittedName>
</protein>
<organism evidence="1 2">
    <name type="scientific">Pleurotus cornucopiae</name>
    <name type="common">Cornucopia mushroom</name>
    <dbReference type="NCBI Taxonomy" id="5321"/>
    <lineage>
        <taxon>Eukaryota</taxon>
        <taxon>Fungi</taxon>
        <taxon>Dikarya</taxon>
        <taxon>Basidiomycota</taxon>
        <taxon>Agaricomycotina</taxon>
        <taxon>Agaricomycetes</taxon>
        <taxon>Agaricomycetidae</taxon>
        <taxon>Agaricales</taxon>
        <taxon>Pleurotineae</taxon>
        <taxon>Pleurotaceae</taxon>
        <taxon>Pleurotus</taxon>
    </lineage>
</organism>
<evidence type="ECO:0000313" key="1">
    <source>
        <dbReference type="EMBL" id="KAG9225155.1"/>
    </source>
</evidence>